<evidence type="ECO:0000313" key="3">
    <source>
        <dbReference type="Proteomes" id="UP001432322"/>
    </source>
</evidence>
<protein>
    <submittedName>
        <fullName evidence="2">Uncharacterized protein</fullName>
    </submittedName>
</protein>
<organism evidence="2 3">
    <name type="scientific">Pristionchus fissidentatus</name>
    <dbReference type="NCBI Taxonomy" id="1538716"/>
    <lineage>
        <taxon>Eukaryota</taxon>
        <taxon>Metazoa</taxon>
        <taxon>Ecdysozoa</taxon>
        <taxon>Nematoda</taxon>
        <taxon>Chromadorea</taxon>
        <taxon>Rhabditida</taxon>
        <taxon>Rhabditina</taxon>
        <taxon>Diplogasteromorpha</taxon>
        <taxon>Diplogasteroidea</taxon>
        <taxon>Neodiplogasteridae</taxon>
        <taxon>Pristionchus</taxon>
    </lineage>
</organism>
<sequence>KEEEEEEKNQDAKNGKKSDEKSNEVKTSVEATEGSGKSAEDDHEKSDGNNISEVTLEENKQPKLNVG</sequence>
<name>A0AAV5VZ80_9BILA</name>
<accession>A0AAV5VZ80</accession>
<comment type="caution">
    <text evidence="2">The sequence shown here is derived from an EMBL/GenBank/DDBJ whole genome shotgun (WGS) entry which is preliminary data.</text>
</comment>
<reference evidence="2" key="1">
    <citation type="submission" date="2023-10" db="EMBL/GenBank/DDBJ databases">
        <title>Genome assembly of Pristionchus species.</title>
        <authorList>
            <person name="Yoshida K."/>
            <person name="Sommer R.J."/>
        </authorList>
    </citation>
    <scope>NUCLEOTIDE SEQUENCE</scope>
    <source>
        <strain evidence="2">RS5133</strain>
    </source>
</reference>
<dbReference type="EMBL" id="BTSY01000004">
    <property type="protein sequence ID" value="GMT23699.1"/>
    <property type="molecule type" value="Genomic_DNA"/>
</dbReference>
<feature type="region of interest" description="Disordered" evidence="1">
    <location>
        <begin position="1"/>
        <end position="67"/>
    </location>
</feature>
<feature type="non-terminal residue" evidence="2">
    <location>
        <position position="67"/>
    </location>
</feature>
<feature type="compositionally biased region" description="Basic and acidic residues" evidence="1">
    <location>
        <begin position="9"/>
        <end position="24"/>
    </location>
</feature>
<dbReference type="Proteomes" id="UP001432322">
    <property type="component" value="Unassembled WGS sequence"/>
</dbReference>
<feature type="non-terminal residue" evidence="2">
    <location>
        <position position="1"/>
    </location>
</feature>
<evidence type="ECO:0000313" key="2">
    <source>
        <dbReference type="EMBL" id="GMT23699.1"/>
    </source>
</evidence>
<feature type="compositionally biased region" description="Basic and acidic residues" evidence="1">
    <location>
        <begin position="38"/>
        <end position="47"/>
    </location>
</feature>
<keyword evidence="3" id="KW-1185">Reference proteome</keyword>
<gene>
    <name evidence="2" type="ORF">PFISCL1PPCAC_14996</name>
</gene>
<evidence type="ECO:0000256" key="1">
    <source>
        <dbReference type="SAM" id="MobiDB-lite"/>
    </source>
</evidence>
<proteinExistence type="predicted"/>
<dbReference type="AlphaFoldDB" id="A0AAV5VZ80"/>